<evidence type="ECO:0000256" key="2">
    <source>
        <dbReference type="SAM" id="SignalP"/>
    </source>
</evidence>
<dbReference type="Pfam" id="PF06985">
    <property type="entry name" value="HET"/>
    <property type="match status" value="1"/>
</dbReference>
<sequence length="1176" mass="132801">MLTMRSLLSFALCAATAYATAGFEGRRYDYDTPSTAVSTFSDNYTTTADALSALSSALSPNASLAAPLTVPYGSTLGRVWPKQLETWPEAIVYPNTPEDVSIIMQFYSKYHDLWEDGFAIMCGGHFSSGGAQSNSLIIDLQNLNNVIVNDPVDEQEPAILKIGGGTKSGHVYDVLDGTGWAFLGARSTTIGTGGFTLGGGIAYQAGRYGVGADSLVGIEVVLVNGTIIYANPYNRYSDIFWASTGGGWAANIGVVTNFYSRAYPDPGEVQVGAFIYSESKKDKVFARANNFWENNTDPDAMNALVYYFKDPDYPTAIAPITEREFVLQLNAMYFGNMEGFNASYATFYEDANSVSVSTYTLKNLKEFLSSNYPYGQSTIFRGKSHTSVSNDLWENTLSIYKETIHGLLARGEDPGNSLWVSEYMFPGWNNTGPSSDNATAWPHSTSAHITLSSLLWSNQSNAAYVDERDSVMMDYLRSYQESLDAPAIYDYPNYLAPYSKPEEVWGVENFNRLVDIKEKYDPQCLLSRGVVIPTKAYAVPSDLSNHITCTKNTTLLNLPMADCVLHGASMSAGDDQYEYTPLSEPDEIRCLILKCGSGDEPLSCQLRSFRLGEKPVYEAISYVWGEPVMNHSILCHGRTLKITANLHEALRQTRLPTERRVLWADSICINQNDITEKGQQVRLMGRIYRQSQRALITLGLDYISTIHSGPAVSIIRETNDMVQQTLATLDGGWNTFPFTHDDHPLLSDSRWQSVGYLTEHPWFERGWVVQEAGLAPDAYIFWGHDKIRWVEFMRADIWIILRARKIRTQFNIWVPYLHVDLFDLRFPHESKTFYSEQSFYMYDALDTLDVARSLELGDLRDHIYAFLSLPQASNLLRDLDISYKKPALDVYRDIAIWYMKKSHDLVFLHYVDHNEETLASDFPTWIPQWHFHRYRSTLMWRNDPCITSPTHQALKAVVIDNSILQTRGFIFDKIEFMSKIFSYNSSLEELSSVWTSFSQYRHHWVYRTFSPMLAFYGTITNAATLCDMELGSTGMRAIDGTYMLRLLGGTALPDEPGLDMFPTDAQDCNIDEMHEHVLKYVKNRRVVLTERGYFALVPGYAEKGDLCGVILGTKTPFILRGTARTGHYKLIGDAFMTSARSLDDDHIYPFYLGGNEFYANEDWLEWGLEEQDIFLC</sequence>
<protein>
    <submittedName>
        <fullName evidence="4">Heterokaryon incompatibility protein 6, OR allele</fullName>
    </submittedName>
</protein>
<dbReference type="AlphaFoldDB" id="A0A194UTI3"/>
<feature type="domain" description="FAD-binding PCMH-type" evidence="3">
    <location>
        <begin position="84"/>
        <end position="265"/>
    </location>
</feature>
<feature type="signal peptide" evidence="2">
    <location>
        <begin position="1"/>
        <end position="19"/>
    </location>
</feature>
<dbReference type="InterPro" id="IPR010730">
    <property type="entry name" value="HET"/>
</dbReference>
<dbReference type="Pfam" id="PF08031">
    <property type="entry name" value="BBE"/>
    <property type="match status" value="1"/>
</dbReference>
<evidence type="ECO:0000313" key="5">
    <source>
        <dbReference type="Proteomes" id="UP000078576"/>
    </source>
</evidence>
<evidence type="ECO:0000259" key="3">
    <source>
        <dbReference type="PROSITE" id="PS51387"/>
    </source>
</evidence>
<organism evidence="4 5">
    <name type="scientific">Cytospora mali</name>
    <name type="common">Apple Valsa canker fungus</name>
    <name type="synonym">Valsa mali</name>
    <dbReference type="NCBI Taxonomy" id="578113"/>
    <lineage>
        <taxon>Eukaryota</taxon>
        <taxon>Fungi</taxon>
        <taxon>Dikarya</taxon>
        <taxon>Ascomycota</taxon>
        <taxon>Pezizomycotina</taxon>
        <taxon>Sordariomycetes</taxon>
        <taxon>Sordariomycetidae</taxon>
        <taxon>Diaporthales</taxon>
        <taxon>Cytosporaceae</taxon>
        <taxon>Cytospora</taxon>
    </lineage>
</organism>
<name>A0A194UTI3_CYTMA</name>
<dbReference type="InterPro" id="IPR052895">
    <property type="entry name" value="HetReg/Transcr_Mod"/>
</dbReference>
<dbReference type="InterPro" id="IPR036318">
    <property type="entry name" value="FAD-bd_PCMH-like_sf"/>
</dbReference>
<dbReference type="PROSITE" id="PS51387">
    <property type="entry name" value="FAD_PCMH"/>
    <property type="match status" value="1"/>
</dbReference>
<comment type="similarity">
    <text evidence="1">Belongs to the oxygen-dependent FAD-linked oxidoreductase family.</text>
</comment>
<dbReference type="InterPro" id="IPR016166">
    <property type="entry name" value="FAD-bd_PCMH"/>
</dbReference>
<dbReference type="GO" id="GO:0071949">
    <property type="term" value="F:FAD binding"/>
    <property type="evidence" value="ECO:0007669"/>
    <property type="project" value="InterPro"/>
</dbReference>
<dbReference type="EMBL" id="KN714677">
    <property type="protein sequence ID" value="KUI54968.1"/>
    <property type="molecule type" value="Genomic_DNA"/>
</dbReference>
<accession>A0A194UTI3</accession>
<keyword evidence="5" id="KW-1185">Reference proteome</keyword>
<dbReference type="Pfam" id="PF26639">
    <property type="entry name" value="Het-6_barrel"/>
    <property type="match status" value="1"/>
</dbReference>
<proteinExistence type="inferred from homology"/>
<dbReference type="InterPro" id="IPR016169">
    <property type="entry name" value="FAD-bd_PCMH_sub2"/>
</dbReference>
<dbReference type="Gene3D" id="3.30.465.10">
    <property type="match status" value="1"/>
</dbReference>
<dbReference type="InterPro" id="IPR006094">
    <property type="entry name" value="Oxid_FAD_bind_N"/>
</dbReference>
<evidence type="ECO:0000256" key="1">
    <source>
        <dbReference type="ARBA" id="ARBA00005466"/>
    </source>
</evidence>
<keyword evidence="2" id="KW-0732">Signal</keyword>
<dbReference type="Pfam" id="PF01565">
    <property type="entry name" value="FAD_binding_4"/>
    <property type="match status" value="1"/>
</dbReference>
<dbReference type="Gene3D" id="3.40.462.20">
    <property type="match status" value="1"/>
</dbReference>
<feature type="chain" id="PRO_5008265833" evidence="2">
    <location>
        <begin position="20"/>
        <end position="1176"/>
    </location>
</feature>
<dbReference type="SUPFAM" id="SSF56176">
    <property type="entry name" value="FAD-binding/transporter-associated domain-like"/>
    <property type="match status" value="1"/>
</dbReference>
<dbReference type="PANTHER" id="PTHR24148">
    <property type="entry name" value="ANKYRIN REPEAT DOMAIN-CONTAINING PROTEIN 39 HOMOLOG-RELATED"/>
    <property type="match status" value="1"/>
</dbReference>
<dbReference type="PANTHER" id="PTHR24148:SF64">
    <property type="entry name" value="HETEROKARYON INCOMPATIBILITY DOMAIN-CONTAINING PROTEIN"/>
    <property type="match status" value="1"/>
</dbReference>
<dbReference type="InterPro" id="IPR012951">
    <property type="entry name" value="BBE"/>
</dbReference>
<evidence type="ECO:0000313" key="4">
    <source>
        <dbReference type="EMBL" id="KUI54968.1"/>
    </source>
</evidence>
<dbReference type="OrthoDB" id="415825at2759"/>
<dbReference type="Proteomes" id="UP000078576">
    <property type="component" value="Unassembled WGS sequence"/>
</dbReference>
<gene>
    <name evidence="4" type="ORF">VP1G_02376</name>
</gene>
<reference evidence="5" key="1">
    <citation type="submission" date="2014-12" db="EMBL/GenBank/DDBJ databases">
        <title>Genome Sequence of Valsa Canker Pathogens Uncovers a Specific Adaption of Colonization on Woody Bark.</title>
        <authorList>
            <person name="Yin Z."/>
            <person name="Liu H."/>
            <person name="Gao X."/>
            <person name="Li Z."/>
            <person name="Song N."/>
            <person name="Ke X."/>
            <person name="Dai Q."/>
            <person name="Wu Y."/>
            <person name="Sun Y."/>
            <person name="Xu J.-R."/>
            <person name="Kang Z.K."/>
            <person name="Wang L."/>
            <person name="Huang L."/>
        </authorList>
    </citation>
    <scope>NUCLEOTIDE SEQUENCE [LARGE SCALE GENOMIC DNA]</scope>
    <source>
        <strain evidence="5">SXYL134</strain>
    </source>
</reference>
<dbReference type="STRING" id="694573.A0A194UTI3"/>
<dbReference type="GO" id="GO:0016491">
    <property type="term" value="F:oxidoreductase activity"/>
    <property type="evidence" value="ECO:0007669"/>
    <property type="project" value="InterPro"/>
</dbReference>